<feature type="binding site" evidence="5">
    <location>
        <position position="39"/>
    </location>
    <ligand>
        <name>ATP</name>
        <dbReference type="ChEBI" id="CHEBI:30616"/>
    </ligand>
</feature>
<gene>
    <name evidence="6" type="ORF">APZ16_04615</name>
</gene>
<comment type="similarity">
    <text evidence="5">Belongs to the archaeal phosphopantothenate synthetase family.</text>
</comment>
<dbReference type="UniPathway" id="UPA00241"/>
<comment type="function">
    <text evidence="5">Catalyzes the condensation of (R)-4-phosphopantoate and beta-alanine to 4'-phosphopantothenate in the CoA biosynthesis pathway.</text>
</comment>
<dbReference type="Pfam" id="PF02006">
    <property type="entry name" value="PPS_PS"/>
    <property type="match status" value="1"/>
</dbReference>
<dbReference type="InterPro" id="IPR038138">
    <property type="entry name" value="PPS/PS_sf"/>
</dbReference>
<dbReference type="PIRSF" id="PIRSF004853">
    <property type="entry name" value="UCP004853"/>
    <property type="match status" value="1"/>
</dbReference>
<accession>A0A147JTZ4</accession>
<reference evidence="6 7" key="1">
    <citation type="journal article" date="2016" name="Nat. Microbiol.">
        <title>Genomic inference of the metabolism of cosmopolitan subsurface Archaea, Hadesarchaea.</title>
        <authorList>
            <person name="Baker B.J."/>
            <person name="Saw J.H."/>
            <person name="Lind A.E."/>
            <person name="Lazar C.S."/>
            <person name="Hinrichs K.-U."/>
            <person name="Teske A.P."/>
            <person name="Ettema T.J."/>
        </authorList>
    </citation>
    <scope>NUCLEOTIDE SEQUENCE [LARGE SCALE GENOMIC DNA]</scope>
</reference>
<dbReference type="Proteomes" id="UP000074294">
    <property type="component" value="Unassembled WGS sequence"/>
</dbReference>
<keyword evidence="1 5" id="KW-0436">Ligase</keyword>
<proteinExistence type="inferred from homology"/>
<keyword evidence="4 5" id="KW-0173">Coenzyme A biosynthesis</keyword>
<dbReference type="GO" id="GO:0005524">
    <property type="term" value="F:ATP binding"/>
    <property type="evidence" value="ECO:0007669"/>
    <property type="project" value="UniProtKB-KW"/>
</dbReference>
<dbReference type="EC" id="6.3.2.36" evidence="5"/>
<protein>
    <recommendedName>
        <fullName evidence="5">4-phosphopantoate--beta-alanine ligase</fullName>
        <ecNumber evidence="5">6.3.2.36</ecNumber>
    </recommendedName>
    <alternativeName>
        <fullName evidence="5">Phosphopantothenate synthetase</fullName>
        <shortName evidence="5">PPS</shortName>
    </alternativeName>
</protein>
<comment type="caution">
    <text evidence="6">The sequence shown here is derived from an EMBL/GenBank/DDBJ whole genome shotgun (WGS) entry which is preliminary data.</text>
</comment>
<dbReference type="PANTHER" id="PTHR40695:SF1">
    <property type="entry name" value="4-PHOSPHOPANTOATE--BETA-ALANINE LIGASE"/>
    <property type="match status" value="1"/>
</dbReference>
<evidence type="ECO:0000256" key="2">
    <source>
        <dbReference type="ARBA" id="ARBA00022741"/>
    </source>
</evidence>
<feature type="binding site" evidence="5">
    <location>
        <begin position="188"/>
        <end position="189"/>
    </location>
    <ligand>
        <name>ATP</name>
        <dbReference type="ChEBI" id="CHEBI:30616"/>
    </ligand>
</feature>
<evidence type="ECO:0000256" key="4">
    <source>
        <dbReference type="ARBA" id="ARBA00022993"/>
    </source>
</evidence>
<dbReference type="PANTHER" id="PTHR40695">
    <property type="entry name" value="4-PHOSPHOPANTOATE--BETA-ALANINE LIGASE"/>
    <property type="match status" value="1"/>
</dbReference>
<evidence type="ECO:0000256" key="1">
    <source>
        <dbReference type="ARBA" id="ARBA00022598"/>
    </source>
</evidence>
<feature type="binding site" evidence="5">
    <location>
        <position position="17"/>
    </location>
    <ligand>
        <name>ATP</name>
        <dbReference type="ChEBI" id="CHEBI:30616"/>
    </ligand>
</feature>
<evidence type="ECO:0000313" key="7">
    <source>
        <dbReference type="Proteomes" id="UP000074294"/>
    </source>
</evidence>
<dbReference type="GO" id="GO:0016881">
    <property type="term" value="F:acid-amino acid ligase activity"/>
    <property type="evidence" value="ECO:0007669"/>
    <property type="project" value="UniProtKB-UniRule"/>
</dbReference>
<comment type="catalytic activity">
    <reaction evidence="5">
        <text>(R)-4-phosphopantoate + beta-alanine + ATP = (R)-4'-phosphopantothenate + AMP + diphosphate + H(+)</text>
        <dbReference type="Rhea" id="RHEA:27930"/>
        <dbReference type="ChEBI" id="CHEBI:10986"/>
        <dbReference type="ChEBI" id="CHEBI:15378"/>
        <dbReference type="ChEBI" id="CHEBI:30616"/>
        <dbReference type="ChEBI" id="CHEBI:33019"/>
        <dbReference type="ChEBI" id="CHEBI:57966"/>
        <dbReference type="ChEBI" id="CHEBI:61294"/>
        <dbReference type="ChEBI" id="CHEBI:456215"/>
        <dbReference type="EC" id="6.3.2.36"/>
    </reaction>
</comment>
<dbReference type="GO" id="GO:0015937">
    <property type="term" value="P:coenzyme A biosynthetic process"/>
    <property type="evidence" value="ECO:0007669"/>
    <property type="project" value="UniProtKB-UniRule"/>
</dbReference>
<evidence type="ECO:0000256" key="3">
    <source>
        <dbReference type="ARBA" id="ARBA00022840"/>
    </source>
</evidence>
<sequence>MDEISPQHPRAESLRIRKRIVDGFKLGLVVGEGLAAHGRGEAFDYFLGERTTREARKAIKAAAALLLLAENPVISVNGNAAALVPEEIVELSRATGARIEVNLFHGSRRRERLIARWLRKHGAREVLGVDPRFSTRIPEVHSNRRKVDRRGIAAADVVVVPLEDGDRTEALKKMGKRVIAIDLNPMSRTARAADITIVDNIVRALPLMIDAVRGLSRKSRTELRKIVEDFDNGANLAAALKAMRQRFKQG</sequence>
<feature type="binding site" evidence="5">
    <location>
        <begin position="200"/>
        <end position="201"/>
    </location>
    <ligand>
        <name>ATP</name>
        <dbReference type="ChEBI" id="CHEBI:30616"/>
    </ligand>
</feature>
<dbReference type="NCBIfam" id="NF010324">
    <property type="entry name" value="PRK13761.1"/>
    <property type="match status" value="1"/>
</dbReference>
<comment type="pathway">
    <text evidence="5">Cofactor biosynthesis; coenzyme A biosynthesis.</text>
</comment>
<keyword evidence="2 5" id="KW-0547">Nucleotide-binding</keyword>
<evidence type="ECO:0000256" key="5">
    <source>
        <dbReference type="HAMAP-Rule" id="MF_02224"/>
    </source>
</evidence>
<dbReference type="HAMAP" id="MF_02224">
    <property type="entry name" value="PPS"/>
    <property type="match status" value="1"/>
</dbReference>
<dbReference type="NCBIfam" id="NF041123">
    <property type="entry name" value="phpantohe_syn_Arch"/>
    <property type="match status" value="1"/>
</dbReference>
<dbReference type="InterPro" id="IPR002855">
    <property type="entry name" value="PPS/PS"/>
</dbReference>
<dbReference type="Gene3D" id="3.40.50.12640">
    <property type="entry name" value="Phosphopantoate/pantothenate synthetase"/>
    <property type="match status" value="1"/>
</dbReference>
<organism evidence="6 7">
    <name type="scientific">Hadarchaeum yellowstonense</name>
    <dbReference type="NCBI Taxonomy" id="1776334"/>
    <lineage>
        <taxon>Archaea</taxon>
        <taxon>Methanobacteriati</taxon>
        <taxon>Candidatus Hadarchaeota</taxon>
        <taxon>Candidatus Hadarchaeia</taxon>
        <taxon>Candidatus Hadarchaeales</taxon>
        <taxon>Candidatus Hadarchaeaceae</taxon>
        <taxon>Candidatus Hadarchaeum</taxon>
    </lineage>
</organism>
<comment type="subunit">
    <text evidence="5">Homodimer.</text>
</comment>
<feature type="binding site" evidence="5">
    <location>
        <begin position="182"/>
        <end position="184"/>
    </location>
    <ligand>
        <name>ATP</name>
        <dbReference type="ChEBI" id="CHEBI:30616"/>
    </ligand>
</feature>
<dbReference type="STRING" id="1776334.APZ16_04615"/>
<evidence type="ECO:0000313" key="6">
    <source>
        <dbReference type="EMBL" id="KUO39952.1"/>
    </source>
</evidence>
<dbReference type="EMBL" id="LQMQ01000051">
    <property type="protein sequence ID" value="KUO39952.1"/>
    <property type="molecule type" value="Genomic_DNA"/>
</dbReference>
<keyword evidence="3 5" id="KW-0067">ATP-binding</keyword>
<name>A0A147JTZ4_HADYE</name>
<dbReference type="AlphaFoldDB" id="A0A147JTZ4"/>